<gene>
    <name evidence="1" type="ORF">GARC_0934</name>
</gene>
<dbReference type="AlphaFoldDB" id="K6Z3A9"/>
<evidence type="ECO:0000313" key="2">
    <source>
        <dbReference type="Proteomes" id="UP000006327"/>
    </source>
</evidence>
<comment type="caution">
    <text evidence="1">The sequence shown here is derived from an EMBL/GenBank/DDBJ whole genome shotgun (WGS) entry which is preliminary data.</text>
</comment>
<dbReference type="STRING" id="493475.GARC_0934"/>
<keyword evidence="2" id="KW-1185">Reference proteome</keyword>
<accession>K6Z3A9</accession>
<dbReference type="Proteomes" id="UP000006327">
    <property type="component" value="Unassembled WGS sequence"/>
</dbReference>
<reference evidence="1 2" key="1">
    <citation type="journal article" date="2017" name="Antonie Van Leeuwenhoek">
        <title>Rhizobium rhizosphaerae sp. nov., a novel species isolated from rice rhizosphere.</title>
        <authorList>
            <person name="Zhao J.J."/>
            <person name="Zhang J."/>
            <person name="Zhang R.J."/>
            <person name="Zhang C.W."/>
            <person name="Yin H.Q."/>
            <person name="Zhang X.X."/>
        </authorList>
    </citation>
    <scope>NUCLEOTIDE SEQUENCE [LARGE SCALE GENOMIC DNA]</scope>
    <source>
        <strain evidence="1 2">BSs20135</strain>
    </source>
</reference>
<protein>
    <submittedName>
        <fullName evidence="1">Uncharacterized protein</fullName>
    </submittedName>
</protein>
<dbReference type="EMBL" id="BAEO01000012">
    <property type="protein sequence ID" value="GAC17915.1"/>
    <property type="molecule type" value="Genomic_DNA"/>
</dbReference>
<name>K6Z3A9_9ALTE</name>
<organism evidence="1 2">
    <name type="scientific">Paraglaciecola arctica BSs20135</name>
    <dbReference type="NCBI Taxonomy" id="493475"/>
    <lineage>
        <taxon>Bacteria</taxon>
        <taxon>Pseudomonadati</taxon>
        <taxon>Pseudomonadota</taxon>
        <taxon>Gammaproteobacteria</taxon>
        <taxon>Alteromonadales</taxon>
        <taxon>Alteromonadaceae</taxon>
        <taxon>Paraglaciecola</taxon>
    </lineage>
</organism>
<sequence length="39" mass="4119">MAPTSQKPTKIKFVGGNAIGDFSACLRSRIDVAFMATTS</sequence>
<proteinExistence type="predicted"/>
<evidence type="ECO:0000313" key="1">
    <source>
        <dbReference type="EMBL" id="GAC17915.1"/>
    </source>
</evidence>